<evidence type="ECO:0000313" key="2">
    <source>
        <dbReference type="Proteomes" id="UP000241367"/>
    </source>
</evidence>
<dbReference type="Proteomes" id="UP000241367">
    <property type="component" value="Segment"/>
</dbReference>
<name>A0A2P1JUN9_9CAUD</name>
<dbReference type="Gene3D" id="3.40.50.300">
    <property type="entry name" value="P-loop containing nucleotide triphosphate hydrolases"/>
    <property type="match status" value="1"/>
</dbReference>
<evidence type="ECO:0000313" key="1">
    <source>
        <dbReference type="EMBL" id="AVO23066.1"/>
    </source>
</evidence>
<dbReference type="GO" id="GO:0016301">
    <property type="term" value="F:kinase activity"/>
    <property type="evidence" value="ECO:0007669"/>
    <property type="project" value="UniProtKB-KW"/>
</dbReference>
<dbReference type="InterPro" id="IPR027417">
    <property type="entry name" value="P-loop_NTPase"/>
</dbReference>
<protein>
    <submittedName>
        <fullName evidence="1">Nucleoside kinase</fullName>
    </submittedName>
</protein>
<keyword evidence="2" id="KW-1185">Reference proteome</keyword>
<sequence length="192" mass="22179">MSKKRLPNIAVCARMRSGKDAFYEIAEELGYHVKRVAYGDTMKRMFHECFPAIPYEPKPIGHYQTFGQSLRAIDPDVFVRPTIGDVLVHKAHLAQYGIDVPAFIFTDVRQPNEFVACTERLNCITIRINASVETRTDRMRAKGEAVRFEILHAETERHLDNFPVNYTIDNNGTYTEYRQQVKNLLEKLEVVN</sequence>
<dbReference type="EMBL" id="MG983742">
    <property type="protein sequence ID" value="AVO23066.1"/>
    <property type="molecule type" value="Genomic_DNA"/>
</dbReference>
<reference evidence="2" key="1">
    <citation type="submission" date="2018-02" db="EMBL/GenBank/DDBJ databases">
        <authorList>
            <person name="Cohen D.B."/>
            <person name="Kent A.D."/>
        </authorList>
    </citation>
    <scope>NUCLEOTIDE SEQUENCE [LARGE SCALE GENOMIC DNA]</scope>
</reference>
<accession>A0A2P1JUN9</accession>
<organism evidence="1 2">
    <name type="scientific">Bacillus phage Anath</name>
    <dbReference type="NCBI Taxonomy" id="2108114"/>
    <lineage>
        <taxon>Viruses</taxon>
        <taxon>Duplodnaviria</taxon>
        <taxon>Heunggongvirae</taxon>
        <taxon>Uroviricota</taxon>
        <taxon>Caudoviricetes</taxon>
        <taxon>Ehrlichviridae</taxon>
        <taxon>Anathvirus</taxon>
        <taxon>Anathvirus anath</taxon>
    </lineage>
</organism>
<keyword evidence="1" id="KW-0418">Kinase</keyword>
<keyword evidence="1" id="KW-0808">Transferase</keyword>
<proteinExistence type="predicted"/>